<evidence type="ECO:0000256" key="4">
    <source>
        <dbReference type="ARBA" id="ARBA00023251"/>
    </source>
</evidence>
<proteinExistence type="inferred from homology"/>
<dbReference type="EC" id="3.5.2.6" evidence="5"/>
<comment type="catalytic activity">
    <reaction evidence="1 5">
        <text>a beta-lactam + H2O = a substituted beta-amino acid</text>
        <dbReference type="Rhea" id="RHEA:20401"/>
        <dbReference type="ChEBI" id="CHEBI:15377"/>
        <dbReference type="ChEBI" id="CHEBI:35627"/>
        <dbReference type="ChEBI" id="CHEBI:140347"/>
        <dbReference type="EC" id="3.5.2.6"/>
    </reaction>
</comment>
<dbReference type="PROSITE" id="PS00336">
    <property type="entry name" value="BETA_LACTAMASE_C"/>
    <property type="match status" value="1"/>
</dbReference>
<comment type="similarity">
    <text evidence="2 5">Belongs to the class-C beta-lactamase family.</text>
</comment>
<comment type="caution">
    <text evidence="7">The sequence shown here is derived from an EMBL/GenBank/DDBJ whole genome shotgun (WGS) entry which is preliminary data.</text>
</comment>
<evidence type="ECO:0000313" key="8">
    <source>
        <dbReference type="Proteomes" id="UP001138997"/>
    </source>
</evidence>
<dbReference type="PANTHER" id="PTHR46825">
    <property type="entry name" value="D-ALANYL-D-ALANINE-CARBOXYPEPTIDASE/ENDOPEPTIDASE AMPH"/>
    <property type="match status" value="1"/>
</dbReference>
<gene>
    <name evidence="7" type="ORF">LR394_37110</name>
</gene>
<keyword evidence="3 5" id="KW-0378">Hydrolase</keyword>
<dbReference type="PANTHER" id="PTHR46825:SF9">
    <property type="entry name" value="BETA-LACTAMASE-RELATED DOMAIN-CONTAINING PROTEIN"/>
    <property type="match status" value="1"/>
</dbReference>
<evidence type="ECO:0000256" key="2">
    <source>
        <dbReference type="ARBA" id="ARBA00007840"/>
    </source>
</evidence>
<accession>A0A9X1NKA8</accession>
<dbReference type="SUPFAM" id="SSF56601">
    <property type="entry name" value="beta-lactamase/transpeptidase-like"/>
    <property type="match status" value="1"/>
</dbReference>
<dbReference type="GO" id="GO:0030288">
    <property type="term" value="C:outer membrane-bounded periplasmic space"/>
    <property type="evidence" value="ECO:0007669"/>
    <property type="project" value="InterPro"/>
</dbReference>
<organism evidence="7 8">
    <name type="scientific">Kineosporia babensis</name>
    <dbReference type="NCBI Taxonomy" id="499548"/>
    <lineage>
        <taxon>Bacteria</taxon>
        <taxon>Bacillati</taxon>
        <taxon>Actinomycetota</taxon>
        <taxon>Actinomycetes</taxon>
        <taxon>Kineosporiales</taxon>
        <taxon>Kineosporiaceae</taxon>
        <taxon>Kineosporia</taxon>
    </lineage>
</organism>
<sequence>MNDVWGDTALALRVRRSLGKKHPVVAVATVARDNVAISGWGAAAEADFEIGSISKGVTGLLYRDAVERGVLKGSTTLGELLPLEKNCPVAGVELQALSKHRSGLPSLPPARLGLRRSLWWWNGSNPYGETLDETIEQAAEVKVGNPRPRYSNFGFELLGHAVARAQNTTYPQLVQERIAAKLGLKSWYIAASPGDLRPTSLLGHSKRGWKREAWTGESLAPAGGIRSTIRDMAEFARALLEERTVGLDALDPVAPLGSGARIGAAWITLENKGRVITWHNGGTGGFRTWLGMDREAGIGAVILSATSASVDAAGFRLLDEHGA</sequence>
<keyword evidence="4 5" id="KW-0046">Antibiotic resistance</keyword>
<name>A0A9X1NKA8_9ACTN</name>
<feature type="domain" description="Beta-lactamase-related" evidence="6">
    <location>
        <begin position="21"/>
        <end position="309"/>
    </location>
</feature>
<dbReference type="Gene3D" id="3.40.710.10">
    <property type="entry name" value="DD-peptidase/beta-lactamase superfamily"/>
    <property type="match status" value="1"/>
</dbReference>
<dbReference type="AlphaFoldDB" id="A0A9X1NKA8"/>
<dbReference type="EMBL" id="JAJOMB010000031">
    <property type="protein sequence ID" value="MCD5316532.1"/>
    <property type="molecule type" value="Genomic_DNA"/>
</dbReference>
<dbReference type="InterPro" id="IPR001586">
    <property type="entry name" value="Beta-lactam_class-C_AS"/>
</dbReference>
<evidence type="ECO:0000313" key="7">
    <source>
        <dbReference type="EMBL" id="MCD5316532.1"/>
    </source>
</evidence>
<dbReference type="InterPro" id="IPR050491">
    <property type="entry name" value="AmpC-like"/>
</dbReference>
<protein>
    <recommendedName>
        <fullName evidence="5">Beta-lactamase</fullName>
        <ecNumber evidence="5">3.5.2.6</ecNumber>
    </recommendedName>
</protein>
<evidence type="ECO:0000256" key="5">
    <source>
        <dbReference type="RuleBase" id="RU361140"/>
    </source>
</evidence>
<dbReference type="InterPro" id="IPR012338">
    <property type="entry name" value="Beta-lactam/transpept-like"/>
</dbReference>
<dbReference type="Pfam" id="PF00144">
    <property type="entry name" value="Beta-lactamase"/>
    <property type="match status" value="1"/>
</dbReference>
<evidence type="ECO:0000256" key="3">
    <source>
        <dbReference type="ARBA" id="ARBA00022801"/>
    </source>
</evidence>
<dbReference type="GO" id="GO:0017001">
    <property type="term" value="P:antibiotic catabolic process"/>
    <property type="evidence" value="ECO:0007669"/>
    <property type="project" value="InterPro"/>
</dbReference>
<evidence type="ECO:0000259" key="6">
    <source>
        <dbReference type="Pfam" id="PF00144"/>
    </source>
</evidence>
<dbReference type="GO" id="GO:0008800">
    <property type="term" value="F:beta-lactamase activity"/>
    <property type="evidence" value="ECO:0007669"/>
    <property type="project" value="UniProtKB-UniRule"/>
</dbReference>
<evidence type="ECO:0000256" key="1">
    <source>
        <dbReference type="ARBA" id="ARBA00001526"/>
    </source>
</evidence>
<dbReference type="InterPro" id="IPR001466">
    <property type="entry name" value="Beta-lactam-related"/>
</dbReference>
<dbReference type="Proteomes" id="UP001138997">
    <property type="component" value="Unassembled WGS sequence"/>
</dbReference>
<reference evidence="7" key="1">
    <citation type="submission" date="2021-11" db="EMBL/GenBank/DDBJ databases">
        <title>Streptomyces corallinus and Kineosporia corallina sp. nov., two new coral-derived marine actinobacteria.</title>
        <authorList>
            <person name="Buangrab K."/>
            <person name="Sutthacheep M."/>
            <person name="Yeemin T."/>
            <person name="Harunari E."/>
            <person name="Igarashi Y."/>
            <person name="Sripreechasak P."/>
            <person name="Kanchanasin P."/>
            <person name="Tanasupawat S."/>
            <person name="Phongsopitanun W."/>
        </authorList>
    </citation>
    <scope>NUCLEOTIDE SEQUENCE</scope>
    <source>
        <strain evidence="7">JCM 31032</strain>
    </source>
</reference>
<dbReference type="RefSeq" id="WP_231449384.1">
    <property type="nucleotide sequence ID" value="NZ_JAJOMB010000031.1"/>
</dbReference>
<dbReference type="GO" id="GO:0046677">
    <property type="term" value="P:response to antibiotic"/>
    <property type="evidence" value="ECO:0007669"/>
    <property type="project" value="UniProtKB-UniRule"/>
</dbReference>
<keyword evidence="8" id="KW-1185">Reference proteome</keyword>